<dbReference type="Proteomes" id="UP001207742">
    <property type="component" value="Unassembled WGS sequence"/>
</dbReference>
<gene>
    <name evidence="1" type="ORF">OL497_24890</name>
</gene>
<dbReference type="InterPro" id="IPR036684">
    <property type="entry name" value="Ca_lectin_sf"/>
</dbReference>
<name>A0ABT3IT51_9BACT</name>
<comment type="caution">
    <text evidence="1">The sequence shown here is derived from an EMBL/GenBank/DDBJ whole genome shotgun (WGS) entry which is preliminary data.</text>
</comment>
<dbReference type="RefSeq" id="WP_264733968.1">
    <property type="nucleotide sequence ID" value="NZ_JAPDNR010000001.1"/>
</dbReference>
<protein>
    <submittedName>
        <fullName evidence="1">Uncharacterized protein</fullName>
    </submittedName>
</protein>
<organism evidence="1 2">
    <name type="scientific">Chitinophaga nivalis</name>
    <dbReference type="NCBI Taxonomy" id="2991709"/>
    <lineage>
        <taxon>Bacteria</taxon>
        <taxon>Pseudomonadati</taxon>
        <taxon>Bacteroidota</taxon>
        <taxon>Chitinophagia</taxon>
        <taxon>Chitinophagales</taxon>
        <taxon>Chitinophagaceae</taxon>
        <taxon>Chitinophaga</taxon>
    </lineage>
</organism>
<accession>A0ABT3IT51</accession>
<proteinExistence type="predicted"/>
<evidence type="ECO:0000313" key="2">
    <source>
        <dbReference type="Proteomes" id="UP001207742"/>
    </source>
</evidence>
<dbReference type="EMBL" id="JAPDNS010000002">
    <property type="protein sequence ID" value="MCW3487158.1"/>
    <property type="molecule type" value="Genomic_DNA"/>
</dbReference>
<dbReference type="Gene3D" id="2.60.120.400">
    <property type="entry name" value="Calcium-mediated lectin"/>
    <property type="match status" value="1"/>
</dbReference>
<keyword evidence="2" id="KW-1185">Reference proteome</keyword>
<sequence length="276" mass="30711">MDSGPNPTIIAIPAKTQGIISCISNAYNMQRVTLSWDNAEIVFTGNGEDKPMLLPNGDDSFLLPFAPSSYNIQALFEFAEEPFEKFSTVDSVQQPIITQKAMFTTIEIMSEDSTDNDNNDSYLSLFLVTAGQSSSSPQKSQVVNTITDDRPQMEAHCKTYYTDPSYYGDEHYLNIPVPNPASSPNKWTLINDYKYSSTSWTLQDAYIGFHTGPLGGNIIINLVLVNELDINFYGCQLLLSARDSYWVSFPTGNRRLDWEAVLAGSNCTMKISKVTP</sequence>
<reference evidence="1 2" key="1">
    <citation type="submission" date="2022-10" db="EMBL/GenBank/DDBJ databases">
        <title>Chitinophaga nivalis PC15 sp. nov., isolated from Pyeongchang county, South Korea.</title>
        <authorList>
            <person name="Trinh H.N."/>
        </authorList>
    </citation>
    <scope>NUCLEOTIDE SEQUENCE [LARGE SCALE GENOMIC DNA]</scope>
    <source>
        <strain evidence="1 2">PC14</strain>
    </source>
</reference>
<evidence type="ECO:0000313" key="1">
    <source>
        <dbReference type="EMBL" id="MCW3487158.1"/>
    </source>
</evidence>